<dbReference type="Gene3D" id="3.40.50.2300">
    <property type="match status" value="2"/>
</dbReference>
<evidence type="ECO:0000256" key="6">
    <source>
        <dbReference type="ARBA" id="ARBA00023288"/>
    </source>
</evidence>
<evidence type="ECO:0000256" key="7">
    <source>
        <dbReference type="SAM" id="SignalP"/>
    </source>
</evidence>
<dbReference type="RefSeq" id="WP_065378439.1">
    <property type="nucleotide sequence ID" value="NZ_JWDE01000065.1"/>
</dbReference>
<dbReference type="InterPro" id="IPR050957">
    <property type="entry name" value="BMP_lipoprotein"/>
</dbReference>
<dbReference type="SUPFAM" id="SSF53822">
    <property type="entry name" value="Periplasmic binding protein-like I"/>
    <property type="match status" value="1"/>
</dbReference>
<dbReference type="EMBL" id="PNGT01000004">
    <property type="protein sequence ID" value="PMC52407.1"/>
    <property type="molecule type" value="Genomic_DNA"/>
</dbReference>
<dbReference type="Pfam" id="PF02608">
    <property type="entry name" value="Bmp"/>
    <property type="match status" value="1"/>
</dbReference>
<feature type="domain" description="ABC transporter substrate-binding protein PnrA-like" evidence="8">
    <location>
        <begin position="42"/>
        <end position="343"/>
    </location>
</feature>
<evidence type="ECO:0000256" key="2">
    <source>
        <dbReference type="ARBA" id="ARBA00008610"/>
    </source>
</evidence>
<feature type="chain" id="PRO_5039268252" evidence="7">
    <location>
        <begin position="21"/>
        <end position="371"/>
    </location>
</feature>
<dbReference type="Proteomes" id="UP000235670">
    <property type="component" value="Unassembled WGS sequence"/>
</dbReference>
<evidence type="ECO:0000313" key="10">
    <source>
        <dbReference type="Proteomes" id="UP000235670"/>
    </source>
</evidence>
<comment type="similarity">
    <text evidence="2">Belongs to the BMP lipoprotein family.</text>
</comment>
<comment type="caution">
    <text evidence="9">The sequence shown here is derived from an EMBL/GenBank/DDBJ whole genome shotgun (WGS) entry which is preliminary data.</text>
</comment>
<accession>A0A2N6SES2</accession>
<keyword evidence="5" id="KW-0472">Membrane</keyword>
<feature type="signal peptide" evidence="7">
    <location>
        <begin position="1"/>
        <end position="20"/>
    </location>
</feature>
<gene>
    <name evidence="9" type="ORF">CJ218_04595</name>
</gene>
<evidence type="ECO:0000256" key="3">
    <source>
        <dbReference type="ARBA" id="ARBA00022475"/>
    </source>
</evidence>
<organism evidence="9 10">
    <name type="scientific">Gemella sanguinis</name>
    <dbReference type="NCBI Taxonomy" id="84135"/>
    <lineage>
        <taxon>Bacteria</taxon>
        <taxon>Bacillati</taxon>
        <taxon>Bacillota</taxon>
        <taxon>Bacilli</taxon>
        <taxon>Bacillales</taxon>
        <taxon>Gemellaceae</taxon>
        <taxon>Gemella</taxon>
    </lineage>
</organism>
<dbReference type="InterPro" id="IPR003760">
    <property type="entry name" value="PnrA-like"/>
</dbReference>
<evidence type="ECO:0000256" key="4">
    <source>
        <dbReference type="ARBA" id="ARBA00022729"/>
    </source>
</evidence>
<evidence type="ECO:0000256" key="1">
    <source>
        <dbReference type="ARBA" id="ARBA00004193"/>
    </source>
</evidence>
<protein>
    <submittedName>
        <fullName evidence="9">BMP family ABC transporter substrate-binding protein</fullName>
    </submittedName>
</protein>
<dbReference type="PANTHER" id="PTHR34296:SF2">
    <property type="entry name" value="ABC TRANSPORTER GUANOSINE-BINDING PROTEIN NUPN"/>
    <property type="match status" value="1"/>
</dbReference>
<comment type="subcellular location">
    <subcellularLocation>
        <location evidence="1">Cell membrane</location>
        <topology evidence="1">Lipid-anchor</topology>
    </subcellularLocation>
</comment>
<evidence type="ECO:0000313" key="9">
    <source>
        <dbReference type="EMBL" id="PMC52407.1"/>
    </source>
</evidence>
<dbReference type="AlphaFoldDB" id="A0A2N6SES2"/>
<dbReference type="STRING" id="84135.GCA_001052115_00810"/>
<dbReference type="InterPro" id="IPR028082">
    <property type="entry name" value="Peripla_BP_I"/>
</dbReference>
<sequence>MRKLRTIIAMLLALSLIVVGCSSKKNKSESNTEEKSSYKIGVVTGEGGAKDKSFNQANVEAIQAWAKANGAKDPVVVESKNQSDLAANLQNASKVSDIISLAGYEFEKELPKVAEQYKDKKFMYVDTFVDAPNIASLIFKEQEAGYLAGYAAALQSKTGKVGFIGGTKIPPVERFGIGFVQGAKAAKSDIKIMYNYSGTFSDTNKGKTLAATMYDSGADVIFVAAGNTGNGVISEAKERGNLDMSKDGEIKHWVVGVDKDQYEEGIFKGKDKNGKEYQKSVILTSAVKNIEVAVTKILNEIKENKFEKGEHIFGIKENGVGLPKENPNLSDDNKTKIDKAIEELKSGKVEVVGTGDELKAKGSVTNLEGEL</sequence>
<keyword evidence="6" id="KW-0449">Lipoprotein</keyword>
<dbReference type="OrthoDB" id="9784230at2"/>
<dbReference type="CDD" id="cd06354">
    <property type="entry name" value="PBP1_PrnA-like"/>
    <property type="match status" value="1"/>
</dbReference>
<evidence type="ECO:0000259" key="8">
    <source>
        <dbReference type="Pfam" id="PF02608"/>
    </source>
</evidence>
<dbReference type="GO" id="GO:0005886">
    <property type="term" value="C:plasma membrane"/>
    <property type="evidence" value="ECO:0007669"/>
    <property type="project" value="UniProtKB-SubCell"/>
</dbReference>
<name>A0A2N6SES2_9BACL</name>
<dbReference type="PROSITE" id="PS51257">
    <property type="entry name" value="PROKAR_LIPOPROTEIN"/>
    <property type="match status" value="1"/>
</dbReference>
<evidence type="ECO:0000256" key="5">
    <source>
        <dbReference type="ARBA" id="ARBA00023136"/>
    </source>
</evidence>
<proteinExistence type="inferred from homology"/>
<keyword evidence="3" id="KW-1003">Cell membrane</keyword>
<reference evidence="9 10" key="1">
    <citation type="submission" date="2017-09" db="EMBL/GenBank/DDBJ databases">
        <title>Bacterial strain isolated from the female urinary microbiota.</title>
        <authorList>
            <person name="Thomas-White K."/>
            <person name="Kumar N."/>
            <person name="Forster S."/>
            <person name="Putonti C."/>
            <person name="Lawley T."/>
            <person name="Wolfe A.J."/>
        </authorList>
    </citation>
    <scope>NUCLEOTIDE SEQUENCE [LARGE SCALE GENOMIC DNA]</scope>
    <source>
        <strain evidence="9 10">UMB0186</strain>
    </source>
</reference>
<keyword evidence="4 7" id="KW-0732">Signal</keyword>
<dbReference type="PANTHER" id="PTHR34296">
    <property type="entry name" value="TRANSCRIPTIONAL ACTIVATOR PROTEIN MED"/>
    <property type="match status" value="1"/>
</dbReference>